<dbReference type="SUPFAM" id="SSF75304">
    <property type="entry name" value="Amidase signature (AS) enzymes"/>
    <property type="match status" value="1"/>
</dbReference>
<dbReference type="eggNOG" id="COG0154">
    <property type="taxonomic scope" value="Bacteria"/>
</dbReference>
<dbReference type="InterPro" id="IPR014085">
    <property type="entry name" value="Allophanate_hydrolase"/>
</dbReference>
<protein>
    <submittedName>
        <fullName evidence="3">Allophanate hydrolase</fullName>
    </submittedName>
</protein>
<dbReference type="InterPro" id="IPR053844">
    <property type="entry name" value="AH_C"/>
</dbReference>
<dbReference type="OrthoDB" id="8872210at2"/>
<feature type="domain" description="Allophanate hydrolase C-terminal" evidence="2">
    <location>
        <begin position="450"/>
        <end position="574"/>
    </location>
</feature>
<gene>
    <name evidence="3" type="ORF">AZ34_16535</name>
</gene>
<dbReference type="Gene3D" id="3.90.1300.10">
    <property type="entry name" value="Amidase signature (AS) domain"/>
    <property type="match status" value="1"/>
</dbReference>
<organism evidence="3 4">
    <name type="scientific">Hylemonella gracilis str. Niagara R</name>
    <dbReference type="NCBI Taxonomy" id="1458275"/>
    <lineage>
        <taxon>Bacteria</taxon>
        <taxon>Pseudomonadati</taxon>
        <taxon>Pseudomonadota</taxon>
        <taxon>Betaproteobacteria</taxon>
        <taxon>Burkholderiales</taxon>
        <taxon>Comamonadaceae</taxon>
        <taxon>Hylemonella</taxon>
    </lineage>
</organism>
<evidence type="ECO:0000259" key="2">
    <source>
        <dbReference type="Pfam" id="PF21986"/>
    </source>
</evidence>
<dbReference type="Pfam" id="PF21986">
    <property type="entry name" value="AH_C"/>
    <property type="match status" value="1"/>
</dbReference>
<dbReference type="EMBL" id="JEMG01000001">
    <property type="protein sequence ID" value="EYC52506.1"/>
    <property type="molecule type" value="Genomic_DNA"/>
</dbReference>
<evidence type="ECO:0000313" key="3">
    <source>
        <dbReference type="EMBL" id="EYC52506.1"/>
    </source>
</evidence>
<evidence type="ECO:0000313" key="4">
    <source>
        <dbReference type="Proteomes" id="UP000023268"/>
    </source>
</evidence>
<dbReference type="Pfam" id="PF01425">
    <property type="entry name" value="Amidase"/>
    <property type="match status" value="1"/>
</dbReference>
<dbReference type="NCBIfam" id="NF006043">
    <property type="entry name" value="PRK08186.1"/>
    <property type="match status" value="1"/>
</dbReference>
<sequence>MVQVPPPVRASTPIPCSEGARAWISRDASPLQGAAAGPLAGLRFAAKDNIDAAGLRTTAACEAFAYRPAAHATVVRKLLDAGASLAGKTNLDQFACGLNGTRSPWGAVPNAFDPAYVSGGSSSGSAYVVATGQVDFALGTDTAGSGRVPAGLNNIVGLKPSKGLISARGVVPAAQSVDCVSIFARSVGLAAQVLEAARGYDAEDPYSRQLTLADRPFPKTFRFGVPDVLEFFGDKLAEAEFDRARARLRELGGVEVRFRYQPFAEAAALLYESALVAERYAAVRDFFDVHEDQVMEPVRGIIAQGRAYDAADLCIAQTRLRAFGQQAAAQWQEAGGQGMDLICVPTAPTHYTIAQMQADPVVLNRNLGAYTNFVNLLDYAALSVPSSIRSDGLPFGITLIGQCGSDWQLAELGQRYHHATGLMQGATGEPLPVPAPIPGIRSSASASATVRVAVVGAHLSGMPLNPQLAERGARLLTQTTTAPHYRLYALPGTVPPKPGLQRVADGQGARIVVEVWEMPIEHYGSFVALVPAPLSIGTLALDDGSSVQGFLCEALALDGALDITAHGGWRAYLAAQAAPTAPRDTRA</sequence>
<dbReference type="InterPro" id="IPR023631">
    <property type="entry name" value="Amidase_dom"/>
</dbReference>
<dbReference type="PANTHER" id="PTHR11895:SF169">
    <property type="entry name" value="GLUTAMYL-TRNA(GLN) AMIDOTRANSFERASE"/>
    <property type="match status" value="1"/>
</dbReference>
<name>A0A016XL04_9BURK</name>
<comment type="caution">
    <text evidence="3">The sequence shown here is derived from an EMBL/GenBank/DDBJ whole genome shotgun (WGS) entry which is preliminary data.</text>
</comment>
<dbReference type="NCBIfam" id="TIGR02713">
    <property type="entry name" value="allophanate_hyd"/>
    <property type="match status" value="1"/>
</dbReference>
<dbReference type="PANTHER" id="PTHR11895">
    <property type="entry name" value="TRANSAMIDASE"/>
    <property type="match status" value="1"/>
</dbReference>
<dbReference type="Proteomes" id="UP000023268">
    <property type="component" value="Unassembled WGS sequence"/>
</dbReference>
<dbReference type="GO" id="GO:0016787">
    <property type="term" value="F:hydrolase activity"/>
    <property type="evidence" value="ECO:0007669"/>
    <property type="project" value="UniProtKB-KW"/>
</dbReference>
<dbReference type="InterPro" id="IPR036928">
    <property type="entry name" value="AS_sf"/>
</dbReference>
<keyword evidence="3" id="KW-0378">Hydrolase</keyword>
<feature type="domain" description="Amidase" evidence="1">
    <location>
        <begin position="33"/>
        <end position="409"/>
    </location>
</feature>
<dbReference type="STRING" id="1458275.AZ34_16535"/>
<reference evidence="3 4" key="1">
    <citation type="submission" date="2014-02" db="EMBL/GenBank/DDBJ databases">
        <title>Draft Genome of Hylemonella gracilis isolated from the Niagara River.</title>
        <authorList>
            <person name="Pawlowski D.R."/>
            <person name="Koudelka G.B."/>
        </authorList>
    </citation>
    <scope>NUCLEOTIDE SEQUENCE [LARGE SCALE GENOMIC DNA]</scope>
    <source>
        <strain evidence="3 4">Niagara R</strain>
    </source>
</reference>
<dbReference type="Gene3D" id="3.10.490.10">
    <property type="entry name" value="Gamma-glutamyl cyclotransferase-like"/>
    <property type="match status" value="1"/>
</dbReference>
<dbReference type="Gene3D" id="1.20.58.1700">
    <property type="match status" value="1"/>
</dbReference>
<proteinExistence type="predicted"/>
<evidence type="ECO:0000259" key="1">
    <source>
        <dbReference type="Pfam" id="PF01425"/>
    </source>
</evidence>
<dbReference type="AlphaFoldDB" id="A0A016XL04"/>
<accession>A0A016XL04</accession>
<dbReference type="RefSeq" id="WP_051509965.1">
    <property type="nucleotide sequence ID" value="NZ_JEMG01000001.1"/>
</dbReference>
<dbReference type="InterPro" id="IPR000120">
    <property type="entry name" value="Amidase"/>
</dbReference>